<dbReference type="PROSITE" id="PS00923">
    <property type="entry name" value="ASP_GLU_RACEMASE_1"/>
    <property type="match status" value="1"/>
</dbReference>
<dbReference type="PANTHER" id="PTHR21198">
    <property type="entry name" value="GLUTAMATE RACEMASE"/>
    <property type="match status" value="1"/>
</dbReference>
<dbReference type="GO" id="GO:0008881">
    <property type="term" value="F:glutamate racemase activity"/>
    <property type="evidence" value="ECO:0007669"/>
    <property type="project" value="UniProtKB-UniRule"/>
</dbReference>
<evidence type="ECO:0000256" key="6">
    <source>
        <dbReference type="ARBA" id="ARBA00023316"/>
    </source>
</evidence>
<feature type="binding site" evidence="7">
    <location>
        <begin position="189"/>
        <end position="190"/>
    </location>
    <ligand>
        <name>substrate</name>
    </ligand>
</feature>
<dbReference type="SUPFAM" id="SSF53681">
    <property type="entry name" value="Aspartate/glutamate racemase"/>
    <property type="match status" value="2"/>
</dbReference>
<dbReference type="InterPro" id="IPR018187">
    <property type="entry name" value="Asp/Glu_racemase_AS_1"/>
</dbReference>
<dbReference type="EMBL" id="LGKO01000002">
    <property type="protein sequence ID" value="KPL83805.1"/>
    <property type="molecule type" value="Genomic_DNA"/>
</dbReference>
<dbReference type="PROSITE" id="PS00924">
    <property type="entry name" value="ASP_GLU_RACEMASE_2"/>
    <property type="match status" value="1"/>
</dbReference>
<gene>
    <name evidence="7" type="primary">murI</name>
    <name evidence="8" type="ORF">SE15_00700</name>
</gene>
<keyword evidence="6 7" id="KW-0961">Cell wall biogenesis/degradation</keyword>
<keyword evidence="4 7" id="KW-0573">Peptidoglycan synthesis</keyword>
<comment type="similarity">
    <text evidence="7">Belongs to the aspartate/glutamate racemases family.</text>
</comment>
<name>A0A0P6YFQ1_9CHLR</name>
<dbReference type="InterPro" id="IPR001920">
    <property type="entry name" value="Asp/Glu_race"/>
</dbReference>
<dbReference type="OrthoDB" id="9801055at2"/>
<organism evidence="8 9">
    <name type="scientific">Thermanaerothrix daxensis</name>
    <dbReference type="NCBI Taxonomy" id="869279"/>
    <lineage>
        <taxon>Bacteria</taxon>
        <taxon>Bacillati</taxon>
        <taxon>Chloroflexota</taxon>
        <taxon>Anaerolineae</taxon>
        <taxon>Anaerolineales</taxon>
        <taxon>Anaerolineaceae</taxon>
        <taxon>Thermanaerothrix</taxon>
    </lineage>
</organism>
<feature type="active site" description="Proton donor/acceptor" evidence="7">
    <location>
        <position position="188"/>
    </location>
</feature>
<comment type="function">
    <text evidence="7">Provides the (R)-glutamate required for cell wall biosynthesis.</text>
</comment>
<dbReference type="EC" id="5.1.1.3" evidence="2 7"/>
<dbReference type="PATRIC" id="fig|869279.4.peg.138"/>
<keyword evidence="3 7" id="KW-0133">Cell shape</keyword>
<feature type="binding site" evidence="7">
    <location>
        <begin position="14"/>
        <end position="15"/>
    </location>
    <ligand>
        <name>substrate</name>
    </ligand>
</feature>
<dbReference type="InterPro" id="IPR033134">
    <property type="entry name" value="Asp/Glu_racemase_AS_2"/>
</dbReference>
<dbReference type="FunFam" id="3.40.50.1860:FF:000001">
    <property type="entry name" value="Glutamate racemase"/>
    <property type="match status" value="1"/>
</dbReference>
<dbReference type="NCBIfam" id="TIGR00067">
    <property type="entry name" value="glut_race"/>
    <property type="match status" value="1"/>
</dbReference>
<dbReference type="STRING" id="869279.SE15_00700"/>
<evidence type="ECO:0000256" key="3">
    <source>
        <dbReference type="ARBA" id="ARBA00022960"/>
    </source>
</evidence>
<comment type="pathway">
    <text evidence="7">Cell wall biogenesis; peptidoglycan biosynthesis.</text>
</comment>
<dbReference type="Proteomes" id="UP000050544">
    <property type="component" value="Unassembled WGS sequence"/>
</dbReference>
<feature type="binding site" evidence="7">
    <location>
        <begin position="46"/>
        <end position="47"/>
    </location>
    <ligand>
        <name>substrate</name>
    </ligand>
</feature>
<sequence length="279" mass="30132">MGDGVKPACIGVFDSGVGGLSVLRAIRALLPQHPVLYLADQAHVPYGPRTLEEVRGFAEGITRFLLAQGARVIVVACNTASAAALHYLRAAFPEVPFVGMEPAVKPAAEQTNSGRVGVLATPATFQGALYASVVERFARHVRLYQDTCPGLVEAIEAGDLEGERARHILEQALKPMLAEGIDTVVLGCTHYPFVIPLIQEIAGPGVRVIDPAPAVARQTRRVLEMRGWLAPEGGRAPMRFFTSGDVDRLQAQVRRLLGDEPCEVEGVLWERGDLRRAPF</sequence>
<protein>
    <recommendedName>
        <fullName evidence="2 7">Glutamate racemase</fullName>
        <ecNumber evidence="2 7">5.1.1.3</ecNumber>
    </recommendedName>
</protein>
<dbReference type="PANTHER" id="PTHR21198:SF2">
    <property type="entry name" value="GLUTAMATE RACEMASE"/>
    <property type="match status" value="1"/>
</dbReference>
<comment type="catalytic activity">
    <reaction evidence="1 7">
        <text>L-glutamate = D-glutamate</text>
        <dbReference type="Rhea" id="RHEA:12813"/>
        <dbReference type="ChEBI" id="CHEBI:29985"/>
        <dbReference type="ChEBI" id="CHEBI:29986"/>
        <dbReference type="EC" id="5.1.1.3"/>
    </reaction>
</comment>
<dbReference type="GO" id="GO:0009252">
    <property type="term" value="P:peptidoglycan biosynthetic process"/>
    <property type="evidence" value="ECO:0007669"/>
    <property type="project" value="UniProtKB-UniRule"/>
</dbReference>
<reference evidence="8 9" key="1">
    <citation type="submission" date="2015-07" db="EMBL/GenBank/DDBJ databases">
        <title>Whole genome sequence of Thermanaerothrix daxensis DSM 23592.</title>
        <authorList>
            <person name="Hemp J."/>
            <person name="Ward L.M."/>
            <person name="Pace L.A."/>
            <person name="Fischer W.W."/>
        </authorList>
    </citation>
    <scope>NUCLEOTIDE SEQUENCE [LARGE SCALE GENOMIC DNA]</scope>
    <source>
        <strain evidence="8 9">GNS-1</strain>
    </source>
</reference>
<dbReference type="AlphaFoldDB" id="A0A0P6YFQ1"/>
<dbReference type="GO" id="GO:0008360">
    <property type="term" value="P:regulation of cell shape"/>
    <property type="evidence" value="ECO:0007669"/>
    <property type="project" value="UniProtKB-KW"/>
</dbReference>
<comment type="caution">
    <text evidence="8">The sequence shown here is derived from an EMBL/GenBank/DDBJ whole genome shotgun (WGS) entry which is preliminary data.</text>
</comment>
<dbReference type="InterPro" id="IPR004391">
    <property type="entry name" value="Glu_race"/>
</dbReference>
<keyword evidence="5 7" id="KW-0413">Isomerase</keyword>
<evidence type="ECO:0000256" key="2">
    <source>
        <dbReference type="ARBA" id="ARBA00013090"/>
    </source>
</evidence>
<feature type="active site" description="Proton donor/acceptor" evidence="7">
    <location>
        <position position="77"/>
    </location>
</feature>
<evidence type="ECO:0000256" key="5">
    <source>
        <dbReference type="ARBA" id="ARBA00023235"/>
    </source>
</evidence>
<dbReference type="Pfam" id="PF01177">
    <property type="entry name" value="Asp_Glu_race"/>
    <property type="match status" value="1"/>
</dbReference>
<dbReference type="Gene3D" id="3.40.50.1860">
    <property type="match status" value="2"/>
</dbReference>
<dbReference type="RefSeq" id="WP_054520188.1">
    <property type="nucleotide sequence ID" value="NZ_LGKO01000002.1"/>
</dbReference>
<dbReference type="UniPathway" id="UPA00219"/>
<evidence type="ECO:0000256" key="7">
    <source>
        <dbReference type="HAMAP-Rule" id="MF_00258"/>
    </source>
</evidence>
<dbReference type="HAMAP" id="MF_00258">
    <property type="entry name" value="Glu_racemase"/>
    <property type="match status" value="1"/>
</dbReference>
<evidence type="ECO:0000313" key="9">
    <source>
        <dbReference type="Proteomes" id="UP000050544"/>
    </source>
</evidence>
<proteinExistence type="inferred from homology"/>
<keyword evidence="9" id="KW-1185">Reference proteome</keyword>
<evidence type="ECO:0000256" key="1">
    <source>
        <dbReference type="ARBA" id="ARBA00001602"/>
    </source>
</evidence>
<evidence type="ECO:0000313" key="8">
    <source>
        <dbReference type="EMBL" id="KPL83805.1"/>
    </source>
</evidence>
<dbReference type="GO" id="GO:0071555">
    <property type="term" value="P:cell wall organization"/>
    <property type="evidence" value="ECO:0007669"/>
    <property type="project" value="UniProtKB-KW"/>
</dbReference>
<dbReference type="InterPro" id="IPR015942">
    <property type="entry name" value="Asp/Glu/hydantoin_racemase"/>
</dbReference>
<feature type="binding site" evidence="7">
    <location>
        <begin position="78"/>
        <end position="79"/>
    </location>
    <ligand>
        <name>substrate</name>
    </ligand>
</feature>
<evidence type="ECO:0000256" key="4">
    <source>
        <dbReference type="ARBA" id="ARBA00022984"/>
    </source>
</evidence>
<accession>A0A0P6YFQ1</accession>